<evidence type="ECO:0000313" key="10">
    <source>
        <dbReference type="Proteomes" id="UP000002508"/>
    </source>
</evidence>
<evidence type="ECO:0000256" key="1">
    <source>
        <dbReference type="ARBA" id="ARBA00007806"/>
    </source>
</evidence>
<comment type="similarity">
    <text evidence="1 4">Belongs to the glycosyl hydrolase 31 family.</text>
</comment>
<feature type="domain" description="Glycoside hydrolase family 31 TIM barrel" evidence="5">
    <location>
        <begin position="277"/>
        <end position="595"/>
    </location>
</feature>
<sequence length="825" mass="92462">MTHAPARVGLTDTRYFLPLSRLERVQPIERGILAALDHEWLRVEFIRDDIVRLKISRGGVFDEHPTYAVAVDVMATPIPVFHIVETEATVVVRGVQLEVVIGRDPFSVRVCRADGSVVAETARGPDGVPWAYATLNDSFAFHRVCAREDAFLGLGEKTGRLNRKGRDFILWNNDVLSPQGEAEFAVGRDPSDPRAKNTSTEFDPYYVSIPFFYHLDRHGNAAGFFLDNSYRVHVDFTPPETYGICALGGQYTEYIFAGPQMAAILEGFTWLTGRLAPPPIWALGYHQCRWHRYSQSEVLALAARHRERNIPCDTLWLDIEHMDGYRVFTWNRELFPDPRTLAQQLHDQGFRLITIVDPGVKVDPQFALYETGRANDFFCRTSSGDIYIGQVWPGRTAFPDFVKPDVRTWWGQLNADHARLGIAGIWNDMNEPATGDIPPYAMRFNGGREPHERYHNQYALLMAMATVEGLRAAFPDRRTFVLSRAGFAGIQRYAANWMGDNCARWDHLWLSMPMAMGLGLSGQAFVGADVGGFAGDASPELFARWMQCAALTAFCRNHSAYGHIDQYVWSFGPAIERIARAAIALRYRLMPYLVTAFMHTVETGEPVQQPPVFAYQSDPLTHTIDDQFLLGRDLLVAPVYVAGATSRQLYLPAGEWYDWYSDACYTGEQFIVVAAPLDRIPLLVRAGAVIPLWPDVPPSTMGYYPTRLELHLFVPLFDGTYTSDLHEDDGLTMAFQHGAYYRTTFTVERRGQQITLTATVRGDGFAEFAREAVTLVIHGAQPVSITVNGERHAVLGEQVTFADHGQGFVVVLEEAAPGDVSAQSE</sequence>
<dbReference type="PANTHER" id="PTHR22762">
    <property type="entry name" value="ALPHA-GLUCOSIDASE"/>
    <property type="match status" value="1"/>
</dbReference>
<evidence type="ECO:0000256" key="2">
    <source>
        <dbReference type="ARBA" id="ARBA00022801"/>
    </source>
</evidence>
<dbReference type="InterPro" id="IPR017853">
    <property type="entry name" value="GH"/>
</dbReference>
<gene>
    <name evidence="9" type="ordered locus">Cagg_3324</name>
</gene>
<dbReference type="OrthoDB" id="176168at2"/>
<keyword evidence="10" id="KW-1185">Reference proteome</keyword>
<feature type="domain" description="DUF5110" evidence="7">
    <location>
        <begin position="708"/>
        <end position="779"/>
    </location>
</feature>
<dbReference type="PROSITE" id="PS00129">
    <property type="entry name" value="GLYCOSYL_HYDROL_F31_1"/>
    <property type="match status" value="1"/>
</dbReference>
<dbReference type="InterPro" id="IPR030458">
    <property type="entry name" value="Glyco_hydro_31_AS"/>
</dbReference>
<dbReference type="InterPro" id="IPR000322">
    <property type="entry name" value="Glyco_hydro_31_TIM"/>
</dbReference>
<evidence type="ECO:0000259" key="6">
    <source>
        <dbReference type="Pfam" id="PF13802"/>
    </source>
</evidence>
<proteinExistence type="inferred from homology"/>
<dbReference type="Pfam" id="PF01055">
    <property type="entry name" value="Glyco_hydro_31_2nd"/>
    <property type="match status" value="1"/>
</dbReference>
<dbReference type="Pfam" id="PF17137">
    <property type="entry name" value="DUF5110"/>
    <property type="match status" value="1"/>
</dbReference>
<dbReference type="Pfam" id="PF13802">
    <property type="entry name" value="Gal_mutarotas_2"/>
    <property type="match status" value="1"/>
</dbReference>
<dbReference type="EMBL" id="CP001337">
    <property type="protein sequence ID" value="ACL26172.1"/>
    <property type="molecule type" value="Genomic_DNA"/>
</dbReference>
<dbReference type="CDD" id="cd14752">
    <property type="entry name" value="GH31_N"/>
    <property type="match status" value="1"/>
</dbReference>
<accession>B8G8B8</accession>
<dbReference type="InterPro" id="IPR013780">
    <property type="entry name" value="Glyco_hydro_b"/>
</dbReference>
<evidence type="ECO:0000259" key="5">
    <source>
        <dbReference type="Pfam" id="PF01055"/>
    </source>
</evidence>
<dbReference type="eggNOG" id="COG1501">
    <property type="taxonomic scope" value="Bacteria"/>
</dbReference>
<dbReference type="SUPFAM" id="SSF51011">
    <property type="entry name" value="Glycosyl hydrolase domain"/>
    <property type="match status" value="1"/>
</dbReference>
<dbReference type="HOGENOM" id="CLU_000631_7_2_0"/>
<dbReference type="Proteomes" id="UP000002508">
    <property type="component" value="Chromosome"/>
</dbReference>
<protein>
    <submittedName>
        <fullName evidence="9">Alpha-glucosidase</fullName>
        <ecNumber evidence="9">3.2.1.20</ecNumber>
    </submittedName>
</protein>
<dbReference type="Gene3D" id="2.60.40.1180">
    <property type="entry name" value="Golgi alpha-mannosidase II"/>
    <property type="match status" value="2"/>
</dbReference>
<dbReference type="Pfam" id="PF21365">
    <property type="entry name" value="Glyco_hydro_31_3rd"/>
    <property type="match status" value="1"/>
</dbReference>
<feature type="domain" description="Glycosyl hydrolase family 31 C-terminal" evidence="8">
    <location>
        <begin position="604"/>
        <end position="690"/>
    </location>
</feature>
<evidence type="ECO:0000259" key="8">
    <source>
        <dbReference type="Pfam" id="PF21365"/>
    </source>
</evidence>
<feature type="domain" description="Glycoside hydrolase family 31 N-terminal" evidence="6">
    <location>
        <begin position="41"/>
        <end position="235"/>
    </location>
</feature>
<dbReference type="SUPFAM" id="SSF74650">
    <property type="entry name" value="Galactose mutarotase-like"/>
    <property type="match status" value="1"/>
</dbReference>
<dbReference type="PANTHER" id="PTHR22762:SF166">
    <property type="entry name" value="ALPHA-GLUCOSIDASE"/>
    <property type="match status" value="1"/>
</dbReference>
<dbReference type="STRING" id="326427.Cagg_3324"/>
<reference evidence="9" key="1">
    <citation type="submission" date="2008-12" db="EMBL/GenBank/DDBJ databases">
        <title>Complete sequence of Chloroflexus aggregans DSM 9485.</title>
        <authorList>
            <consortium name="US DOE Joint Genome Institute"/>
            <person name="Lucas S."/>
            <person name="Copeland A."/>
            <person name="Lapidus A."/>
            <person name="Glavina del Rio T."/>
            <person name="Dalin E."/>
            <person name="Tice H."/>
            <person name="Pitluck S."/>
            <person name="Foster B."/>
            <person name="Larimer F."/>
            <person name="Land M."/>
            <person name="Hauser L."/>
            <person name="Kyrpides N."/>
            <person name="Mikhailova N."/>
            <person name="Bryant D."/>
            <person name="Richardson P."/>
        </authorList>
    </citation>
    <scope>NUCLEOTIDE SEQUENCE</scope>
    <source>
        <strain evidence="9">DSM 9485</strain>
    </source>
</reference>
<dbReference type="GO" id="GO:0005975">
    <property type="term" value="P:carbohydrate metabolic process"/>
    <property type="evidence" value="ECO:0007669"/>
    <property type="project" value="InterPro"/>
</dbReference>
<dbReference type="InterPro" id="IPR048395">
    <property type="entry name" value="Glyco_hydro_31_C"/>
</dbReference>
<dbReference type="CDD" id="cd06604">
    <property type="entry name" value="GH31_glucosidase_II_MalA"/>
    <property type="match status" value="1"/>
</dbReference>
<keyword evidence="3 4" id="KW-0326">Glycosidase</keyword>
<dbReference type="KEGG" id="cag:Cagg_3324"/>
<name>B8G8B8_CHLAD</name>
<evidence type="ECO:0000313" key="9">
    <source>
        <dbReference type="EMBL" id="ACL26172.1"/>
    </source>
</evidence>
<dbReference type="InterPro" id="IPR025887">
    <property type="entry name" value="Glyco_hydro_31_N_dom"/>
</dbReference>
<organism evidence="9 10">
    <name type="scientific">Chloroflexus aggregans (strain MD-66 / DSM 9485)</name>
    <dbReference type="NCBI Taxonomy" id="326427"/>
    <lineage>
        <taxon>Bacteria</taxon>
        <taxon>Bacillati</taxon>
        <taxon>Chloroflexota</taxon>
        <taxon>Chloroflexia</taxon>
        <taxon>Chloroflexales</taxon>
        <taxon>Chloroflexineae</taxon>
        <taxon>Chloroflexaceae</taxon>
        <taxon>Chloroflexus</taxon>
    </lineage>
</organism>
<dbReference type="CAZy" id="GH31">
    <property type="family name" value="Glycoside Hydrolase Family 31"/>
</dbReference>
<evidence type="ECO:0000259" key="7">
    <source>
        <dbReference type="Pfam" id="PF17137"/>
    </source>
</evidence>
<dbReference type="InterPro" id="IPR011013">
    <property type="entry name" value="Gal_mutarotase_sf_dom"/>
</dbReference>
<keyword evidence="2 4" id="KW-0378">Hydrolase</keyword>
<dbReference type="AlphaFoldDB" id="B8G8B8"/>
<dbReference type="Gene3D" id="3.20.20.80">
    <property type="entry name" value="Glycosidases"/>
    <property type="match status" value="2"/>
</dbReference>
<dbReference type="GO" id="GO:0030246">
    <property type="term" value="F:carbohydrate binding"/>
    <property type="evidence" value="ECO:0007669"/>
    <property type="project" value="InterPro"/>
</dbReference>
<dbReference type="Gene3D" id="2.60.40.1760">
    <property type="entry name" value="glycosyl hydrolase (family 31)"/>
    <property type="match status" value="1"/>
</dbReference>
<dbReference type="EC" id="3.2.1.20" evidence="9"/>
<dbReference type="GO" id="GO:0004558">
    <property type="term" value="F:alpha-1,4-glucosidase activity"/>
    <property type="evidence" value="ECO:0007669"/>
    <property type="project" value="UniProtKB-EC"/>
</dbReference>
<dbReference type="InterPro" id="IPR033403">
    <property type="entry name" value="DUF5110"/>
</dbReference>
<evidence type="ECO:0000256" key="4">
    <source>
        <dbReference type="RuleBase" id="RU361185"/>
    </source>
</evidence>
<dbReference type="RefSeq" id="WP_015942019.1">
    <property type="nucleotide sequence ID" value="NC_011831.1"/>
</dbReference>
<evidence type="ECO:0000256" key="3">
    <source>
        <dbReference type="ARBA" id="ARBA00023295"/>
    </source>
</evidence>
<dbReference type="SUPFAM" id="SSF51445">
    <property type="entry name" value="(Trans)glycosidases"/>
    <property type="match status" value="1"/>
</dbReference>